<dbReference type="AlphaFoldDB" id="A0A4Y3VZJ3"/>
<organism evidence="1 2">
    <name type="scientific">Streptomyces spinoverrucosus</name>
    <dbReference type="NCBI Taxonomy" id="284043"/>
    <lineage>
        <taxon>Bacteria</taxon>
        <taxon>Bacillati</taxon>
        <taxon>Actinomycetota</taxon>
        <taxon>Actinomycetes</taxon>
        <taxon>Kitasatosporales</taxon>
        <taxon>Streptomycetaceae</taxon>
        <taxon>Streptomyces</taxon>
    </lineage>
</organism>
<comment type="caution">
    <text evidence="1">The sequence shown here is derived from an EMBL/GenBank/DDBJ whole genome shotgun (WGS) entry which is preliminary data.</text>
</comment>
<evidence type="ECO:0000313" key="1">
    <source>
        <dbReference type="EMBL" id="GEC10456.1"/>
    </source>
</evidence>
<dbReference type="Gene3D" id="2.50.20.10">
    <property type="entry name" value="Lipoprotein localisation LolA/LolB/LppX"/>
    <property type="match status" value="1"/>
</dbReference>
<protein>
    <submittedName>
        <fullName evidence="1">Uncharacterized protein</fullName>
    </submittedName>
</protein>
<proteinExistence type="predicted"/>
<gene>
    <name evidence="1" type="ORF">SSP24_81110</name>
</gene>
<sequence>MTQRPGQDEPRTYPAGMAVPPAPAFRPALYRLRLRHGVDFARRPEPLGQVEYLPPEHRRCGLVTVEYELHAKPPARWRLCRVRGVGGETPGRDEILVVEDRWYWFHPNDDVEYDEYRPEDAAPYDAYQQTVPDHFQHLFEPDSLLALCQVQRTPPAVLLGRSVRVVVAHPRPGHPARAFALWGPGADAYRLHIDASTGLALRAEAFVAGHPFQVDEVVGLELDPDVPPALFEAGLDPRDVLYRRGDIGPGRRVPPARAARYAAAEGFDLLLPQPLPPEGSLRIWDRPLSRREIRVQVDLASGRHVVMLQYAAHDASGPPALRGRTCVDVSGTADPEETENLMALLAPYADGP</sequence>
<dbReference type="EMBL" id="BJND01000111">
    <property type="protein sequence ID" value="GEC10456.1"/>
    <property type="molecule type" value="Genomic_DNA"/>
</dbReference>
<reference evidence="1 2" key="1">
    <citation type="submission" date="2019-06" db="EMBL/GenBank/DDBJ databases">
        <title>Whole genome shotgun sequence of Streptomyces spinoverrucosus NBRC 14228.</title>
        <authorList>
            <person name="Hosoyama A."/>
            <person name="Uohara A."/>
            <person name="Ohji S."/>
            <person name="Ichikawa N."/>
        </authorList>
    </citation>
    <scope>NUCLEOTIDE SEQUENCE [LARGE SCALE GENOMIC DNA]</scope>
    <source>
        <strain evidence="1 2">NBRC 14228</strain>
    </source>
</reference>
<dbReference type="Proteomes" id="UP000317881">
    <property type="component" value="Unassembled WGS sequence"/>
</dbReference>
<evidence type="ECO:0000313" key="2">
    <source>
        <dbReference type="Proteomes" id="UP000317881"/>
    </source>
</evidence>
<keyword evidence="2" id="KW-1185">Reference proteome</keyword>
<accession>A0A4Y3VZJ3</accession>
<name>A0A4Y3VZJ3_9ACTN</name>